<organism>
    <name type="scientific">Ixodes scapularis</name>
    <name type="common">Black-legged tick</name>
    <name type="synonym">Deer tick</name>
    <dbReference type="NCBI Taxonomy" id="6945"/>
    <lineage>
        <taxon>Eukaryota</taxon>
        <taxon>Metazoa</taxon>
        <taxon>Ecdysozoa</taxon>
        <taxon>Arthropoda</taxon>
        <taxon>Chelicerata</taxon>
        <taxon>Arachnida</taxon>
        <taxon>Acari</taxon>
        <taxon>Parasitiformes</taxon>
        <taxon>Ixodida</taxon>
        <taxon>Ixodoidea</taxon>
        <taxon>Ixodidae</taxon>
        <taxon>Ixodinae</taxon>
        <taxon>Ixodes</taxon>
    </lineage>
</organism>
<name>B7Q4Q9_IXOSC</name>
<dbReference type="PaxDb" id="6945-B7Q4Q9"/>
<evidence type="ECO:0000313" key="4">
    <source>
        <dbReference type="Proteomes" id="UP000001555"/>
    </source>
</evidence>
<dbReference type="EMBL" id="ABJB010193801">
    <property type="status" value="NOT_ANNOTATED_CDS"/>
    <property type="molecule type" value="Genomic_DNA"/>
</dbReference>
<feature type="region of interest" description="Disordered" evidence="1">
    <location>
        <begin position="1"/>
        <end position="36"/>
    </location>
</feature>
<reference evidence="3" key="2">
    <citation type="submission" date="2020-05" db="UniProtKB">
        <authorList>
            <consortium name="EnsemblMetazoa"/>
        </authorList>
    </citation>
    <scope>IDENTIFICATION</scope>
    <source>
        <strain evidence="3">wikel</strain>
    </source>
</reference>
<evidence type="ECO:0000313" key="2">
    <source>
        <dbReference type="EMBL" id="EEC13831.1"/>
    </source>
</evidence>
<feature type="compositionally biased region" description="Polar residues" evidence="1">
    <location>
        <begin position="1"/>
        <end position="10"/>
    </location>
</feature>
<sequence length="126" mass="14289">MTQRQATPSCSGRGSNRAARGSRRRFRDVTSERCPRDDRRGRWLLSRLNEQSLARRRRKLHLEVDDRVLEDADDVARGGAPFNDFASAAPFPARSRQVCLASYAENGRNAPCARNEESCHDVDCRV</sequence>
<dbReference type="VEuPathDB" id="VectorBase:ISCI021759"/>
<reference evidence="2 4" key="1">
    <citation type="submission" date="2008-03" db="EMBL/GenBank/DDBJ databases">
        <title>Annotation of Ixodes scapularis.</title>
        <authorList>
            <consortium name="Ixodes scapularis Genome Project Consortium"/>
            <person name="Caler E."/>
            <person name="Hannick L.I."/>
            <person name="Bidwell S."/>
            <person name="Joardar V."/>
            <person name="Thiagarajan M."/>
            <person name="Amedeo P."/>
            <person name="Galinsky K.J."/>
            <person name="Schobel S."/>
            <person name="Inman J."/>
            <person name="Hostetler J."/>
            <person name="Miller J."/>
            <person name="Hammond M."/>
            <person name="Megy K."/>
            <person name="Lawson D."/>
            <person name="Kodira C."/>
            <person name="Sutton G."/>
            <person name="Meyer J."/>
            <person name="Hill C.A."/>
            <person name="Birren B."/>
            <person name="Nene V."/>
            <person name="Collins F."/>
            <person name="Alarcon-Chaidez F."/>
            <person name="Wikel S."/>
            <person name="Strausberg R."/>
        </authorList>
    </citation>
    <scope>NUCLEOTIDE SEQUENCE [LARGE SCALE GENOMIC DNA]</scope>
    <source>
        <strain evidence="4">Wikel</strain>
        <strain evidence="2">Wikel colony</strain>
    </source>
</reference>
<proteinExistence type="predicted"/>
<dbReference type="Proteomes" id="UP000001555">
    <property type="component" value="Unassembled WGS sequence"/>
</dbReference>
<gene>
    <name evidence="2" type="ORF">IscW_ISCW021759</name>
</gene>
<feature type="compositionally biased region" description="Basic and acidic residues" evidence="1">
    <location>
        <begin position="27"/>
        <end position="36"/>
    </location>
</feature>
<evidence type="ECO:0000313" key="3">
    <source>
        <dbReference type="EnsemblMetazoa" id="ISCW021759-PA"/>
    </source>
</evidence>
<evidence type="ECO:0000256" key="1">
    <source>
        <dbReference type="SAM" id="MobiDB-lite"/>
    </source>
</evidence>
<dbReference type="VEuPathDB" id="VectorBase:ISCW021759"/>
<keyword evidence="4" id="KW-1185">Reference proteome</keyword>
<dbReference type="AlphaFoldDB" id="B7Q4Q9"/>
<dbReference type="HOGENOM" id="CLU_1984018_0_0_1"/>
<dbReference type="InParanoid" id="B7Q4Q9"/>
<accession>B7Q4Q9</accession>
<protein>
    <submittedName>
        <fullName evidence="2 3">Uncharacterized protein</fullName>
    </submittedName>
</protein>
<dbReference type="EMBL" id="DS857340">
    <property type="protein sequence ID" value="EEC13831.1"/>
    <property type="molecule type" value="Genomic_DNA"/>
</dbReference>
<dbReference type="EnsemblMetazoa" id="ISCW021759-RA">
    <property type="protein sequence ID" value="ISCW021759-PA"/>
    <property type="gene ID" value="ISCW021759"/>
</dbReference>